<dbReference type="PANTHER" id="PTHR42821:SF1">
    <property type="entry name" value="CATALASE-B"/>
    <property type="match status" value="1"/>
</dbReference>
<dbReference type="AlphaFoldDB" id="A0A917J0N6"/>
<dbReference type="GO" id="GO:0046872">
    <property type="term" value="F:metal ion binding"/>
    <property type="evidence" value="ECO:0007669"/>
    <property type="project" value="UniProtKB-KW"/>
</dbReference>
<keyword evidence="6" id="KW-0560">Oxidoreductase</keyword>
<dbReference type="SUPFAM" id="SSF56634">
    <property type="entry name" value="Heme-dependent catalase-like"/>
    <property type="match status" value="1"/>
</dbReference>
<dbReference type="Pfam" id="PF18011">
    <property type="entry name" value="Catalase_C"/>
    <property type="match status" value="1"/>
</dbReference>
<dbReference type="GO" id="GO:0006979">
    <property type="term" value="P:response to oxidative stress"/>
    <property type="evidence" value="ECO:0007669"/>
    <property type="project" value="InterPro"/>
</dbReference>
<reference evidence="11" key="2">
    <citation type="submission" date="2020-09" db="EMBL/GenBank/DDBJ databases">
        <authorList>
            <person name="Sun Q."/>
            <person name="Zhou Y."/>
        </authorList>
    </citation>
    <scope>NUCLEOTIDE SEQUENCE</scope>
    <source>
        <strain evidence="11">CGMCC 1.15290</strain>
    </source>
</reference>
<dbReference type="InterPro" id="IPR024712">
    <property type="entry name" value="Catalase_clade2"/>
</dbReference>
<dbReference type="Pfam" id="PF06628">
    <property type="entry name" value="Catalase-rel"/>
    <property type="match status" value="1"/>
</dbReference>
<feature type="domain" description="Large catalase C-terminal" evidence="10">
    <location>
        <begin position="134"/>
        <end position="289"/>
    </location>
</feature>
<dbReference type="EC" id="1.11.1.6" evidence="2"/>
<keyword evidence="12" id="KW-1185">Reference proteome</keyword>
<evidence type="ECO:0000259" key="9">
    <source>
        <dbReference type="Pfam" id="PF06628"/>
    </source>
</evidence>
<keyword evidence="8" id="KW-0376">Hydrogen peroxide</keyword>
<dbReference type="EMBL" id="BMIB01000003">
    <property type="protein sequence ID" value="GGH73431.1"/>
    <property type="molecule type" value="Genomic_DNA"/>
</dbReference>
<dbReference type="GO" id="GO:0005829">
    <property type="term" value="C:cytosol"/>
    <property type="evidence" value="ECO:0007669"/>
    <property type="project" value="TreeGrafter"/>
</dbReference>
<evidence type="ECO:0000313" key="11">
    <source>
        <dbReference type="EMBL" id="GGH73431.1"/>
    </source>
</evidence>
<dbReference type="InterPro" id="IPR029062">
    <property type="entry name" value="Class_I_gatase-like"/>
</dbReference>
<evidence type="ECO:0000256" key="3">
    <source>
        <dbReference type="ARBA" id="ARBA00022559"/>
    </source>
</evidence>
<dbReference type="Proteomes" id="UP000627292">
    <property type="component" value="Unassembled WGS sequence"/>
</dbReference>
<gene>
    <name evidence="11" type="ORF">GCM10011379_34940</name>
</gene>
<name>A0A917J0N6_9BACT</name>
<reference evidence="11" key="1">
    <citation type="journal article" date="2014" name="Int. J. Syst. Evol. Microbiol.">
        <title>Complete genome sequence of Corynebacterium casei LMG S-19264T (=DSM 44701T), isolated from a smear-ripened cheese.</title>
        <authorList>
            <consortium name="US DOE Joint Genome Institute (JGI-PGF)"/>
            <person name="Walter F."/>
            <person name="Albersmeier A."/>
            <person name="Kalinowski J."/>
            <person name="Ruckert C."/>
        </authorList>
    </citation>
    <scope>NUCLEOTIDE SEQUENCE</scope>
    <source>
        <strain evidence="11">CGMCC 1.15290</strain>
    </source>
</reference>
<evidence type="ECO:0000256" key="8">
    <source>
        <dbReference type="ARBA" id="ARBA00023324"/>
    </source>
</evidence>
<evidence type="ECO:0000259" key="10">
    <source>
        <dbReference type="Pfam" id="PF18011"/>
    </source>
</evidence>
<protein>
    <recommendedName>
        <fullName evidence="2">catalase</fullName>
        <ecNumber evidence="2">1.11.1.6</ecNumber>
    </recommendedName>
</protein>
<proteinExistence type="predicted"/>
<dbReference type="InterPro" id="IPR041399">
    <property type="entry name" value="Catalase_large_C"/>
</dbReference>
<evidence type="ECO:0000313" key="12">
    <source>
        <dbReference type="Proteomes" id="UP000627292"/>
    </source>
</evidence>
<sequence length="296" mass="32622">MASKKPARKRAKSLSLPQAAHNIHTGFYEQFSQAKQYCKSESATEKQQIVEELSRRLEQCASAPMRENMLQMLAEVNKELADSVAYACRIQQLQKHTAPVVSLRESDNGEEGDEPLLSDEALTSIYTIPLHIRSRRVAILAAAGVNGKQVLAMKKALTAAGAVVEIIAPVHGSILTEDDLPIGADHSFQHATAAFYDAVYVPGGERSVQALQQMPYALHFLNDIYKHCKAIAAHAQALPVLEATYFCKQLPVKGSAEQMPPGILLAEDTDTLANELIAAIARHRFWERNTYYRITA</sequence>
<dbReference type="GO" id="GO:0042744">
    <property type="term" value="P:hydrogen peroxide catabolic process"/>
    <property type="evidence" value="ECO:0007669"/>
    <property type="project" value="UniProtKB-KW"/>
</dbReference>
<keyword evidence="4" id="KW-0349">Heme</keyword>
<dbReference type="InterPro" id="IPR010582">
    <property type="entry name" value="Catalase_immune_responsive"/>
</dbReference>
<comment type="cofactor">
    <cofactor evidence="1">
        <name>heme</name>
        <dbReference type="ChEBI" id="CHEBI:30413"/>
    </cofactor>
</comment>
<dbReference type="InterPro" id="IPR043156">
    <property type="entry name" value="Catalase_clade2_helical"/>
</dbReference>
<accession>A0A917J0N6</accession>
<dbReference type="Gene3D" id="3.40.50.880">
    <property type="match status" value="1"/>
</dbReference>
<evidence type="ECO:0000256" key="2">
    <source>
        <dbReference type="ARBA" id="ARBA00012314"/>
    </source>
</evidence>
<dbReference type="GO" id="GO:0020037">
    <property type="term" value="F:heme binding"/>
    <property type="evidence" value="ECO:0007669"/>
    <property type="project" value="InterPro"/>
</dbReference>
<dbReference type="RefSeq" id="WP_188954584.1">
    <property type="nucleotide sequence ID" value="NZ_BMIB01000003.1"/>
</dbReference>
<feature type="domain" description="Catalase immune-responsive" evidence="9">
    <location>
        <begin position="28"/>
        <end position="87"/>
    </location>
</feature>
<keyword evidence="3" id="KW-0575">Peroxidase</keyword>
<organism evidence="11 12">
    <name type="scientific">Filimonas zeae</name>
    <dbReference type="NCBI Taxonomy" id="1737353"/>
    <lineage>
        <taxon>Bacteria</taxon>
        <taxon>Pseudomonadati</taxon>
        <taxon>Bacteroidota</taxon>
        <taxon>Chitinophagia</taxon>
        <taxon>Chitinophagales</taxon>
        <taxon>Chitinophagaceae</taxon>
        <taxon>Filimonas</taxon>
    </lineage>
</organism>
<evidence type="ECO:0000256" key="7">
    <source>
        <dbReference type="ARBA" id="ARBA00023004"/>
    </source>
</evidence>
<dbReference type="InterPro" id="IPR020835">
    <property type="entry name" value="Catalase_sf"/>
</dbReference>
<keyword evidence="7" id="KW-0408">Iron</keyword>
<dbReference type="PANTHER" id="PTHR42821">
    <property type="entry name" value="CATALASE"/>
    <property type="match status" value="1"/>
</dbReference>
<evidence type="ECO:0000256" key="1">
    <source>
        <dbReference type="ARBA" id="ARBA00001971"/>
    </source>
</evidence>
<dbReference type="Gene3D" id="1.20.1370.20">
    <property type="match status" value="1"/>
</dbReference>
<evidence type="ECO:0000256" key="6">
    <source>
        <dbReference type="ARBA" id="ARBA00023002"/>
    </source>
</evidence>
<evidence type="ECO:0000256" key="4">
    <source>
        <dbReference type="ARBA" id="ARBA00022617"/>
    </source>
</evidence>
<comment type="caution">
    <text evidence="11">The sequence shown here is derived from an EMBL/GenBank/DDBJ whole genome shotgun (WGS) entry which is preliminary data.</text>
</comment>
<evidence type="ECO:0000256" key="5">
    <source>
        <dbReference type="ARBA" id="ARBA00022723"/>
    </source>
</evidence>
<dbReference type="CDD" id="cd03132">
    <property type="entry name" value="GATase1_catalase"/>
    <property type="match status" value="1"/>
</dbReference>
<keyword evidence="5" id="KW-0479">Metal-binding</keyword>
<dbReference type="SUPFAM" id="SSF52317">
    <property type="entry name" value="Class I glutamine amidotransferase-like"/>
    <property type="match status" value="1"/>
</dbReference>
<dbReference type="GO" id="GO:0004096">
    <property type="term" value="F:catalase activity"/>
    <property type="evidence" value="ECO:0007669"/>
    <property type="project" value="UniProtKB-EC"/>
</dbReference>